<feature type="coiled-coil region" evidence="1">
    <location>
        <begin position="5"/>
        <end position="68"/>
    </location>
</feature>
<dbReference type="OrthoDB" id="410104at2759"/>
<dbReference type="AlphaFoldDB" id="A0A8J2KEN7"/>
<name>A0A8J2KEN7_9HEXA</name>
<keyword evidence="1" id="KW-0175">Coiled coil</keyword>
<comment type="caution">
    <text evidence="2">The sequence shown here is derived from an EMBL/GenBank/DDBJ whole genome shotgun (WGS) entry which is preliminary data.</text>
</comment>
<organism evidence="2 3">
    <name type="scientific">Allacma fusca</name>
    <dbReference type="NCBI Taxonomy" id="39272"/>
    <lineage>
        <taxon>Eukaryota</taxon>
        <taxon>Metazoa</taxon>
        <taxon>Ecdysozoa</taxon>
        <taxon>Arthropoda</taxon>
        <taxon>Hexapoda</taxon>
        <taxon>Collembola</taxon>
        <taxon>Symphypleona</taxon>
        <taxon>Sminthuridae</taxon>
        <taxon>Allacma</taxon>
    </lineage>
</organism>
<dbReference type="EMBL" id="CAJVCH010341549">
    <property type="protein sequence ID" value="CAG7815318.1"/>
    <property type="molecule type" value="Genomic_DNA"/>
</dbReference>
<gene>
    <name evidence="2" type="ORF">AFUS01_LOCUS26006</name>
</gene>
<protein>
    <submittedName>
        <fullName evidence="2">Uncharacterized protein</fullName>
    </submittedName>
</protein>
<proteinExistence type="predicted"/>
<sequence length="217" mass="24901">MELMKKLLKELASEVKTEIQTSEARITAQISGQINDLQDRCERLEQKNHEQEREIEELRRDNNFLRNELRKTNVFIGGIPESKDETRSTLISDIVLMSPRPNDLQSQNNILQRYFDSNDLEVNLTKTKILPFSKGTRPSRKFYWKGAAIETVSQYKYLGIEFTQPGLFNTHLKAAMLKSRQAIGTLLKTLSGAKVKDIEVSKNFSSPWSTAYPCTLS</sequence>
<evidence type="ECO:0000256" key="1">
    <source>
        <dbReference type="SAM" id="Coils"/>
    </source>
</evidence>
<evidence type="ECO:0000313" key="3">
    <source>
        <dbReference type="Proteomes" id="UP000708208"/>
    </source>
</evidence>
<dbReference type="Proteomes" id="UP000708208">
    <property type="component" value="Unassembled WGS sequence"/>
</dbReference>
<evidence type="ECO:0000313" key="2">
    <source>
        <dbReference type="EMBL" id="CAG7815318.1"/>
    </source>
</evidence>
<accession>A0A8J2KEN7</accession>
<keyword evidence="3" id="KW-1185">Reference proteome</keyword>
<reference evidence="2" key="1">
    <citation type="submission" date="2021-06" db="EMBL/GenBank/DDBJ databases">
        <authorList>
            <person name="Hodson N. C."/>
            <person name="Mongue J. A."/>
            <person name="Jaron S. K."/>
        </authorList>
    </citation>
    <scope>NUCLEOTIDE SEQUENCE</scope>
</reference>